<dbReference type="Proteomes" id="UP000598820">
    <property type="component" value="Unassembled WGS sequence"/>
</dbReference>
<organism evidence="2 3">
    <name type="scientific">Spirosoma profusum</name>
    <dbReference type="NCBI Taxonomy" id="2771354"/>
    <lineage>
        <taxon>Bacteria</taxon>
        <taxon>Pseudomonadati</taxon>
        <taxon>Bacteroidota</taxon>
        <taxon>Cytophagia</taxon>
        <taxon>Cytophagales</taxon>
        <taxon>Cytophagaceae</taxon>
        <taxon>Spirosoma</taxon>
    </lineage>
</organism>
<dbReference type="EMBL" id="JACWZY010000059">
    <property type="protein sequence ID" value="MBD2705526.1"/>
    <property type="molecule type" value="Genomic_DNA"/>
</dbReference>
<dbReference type="EMBL" id="JACWZY010000062">
    <property type="protein sequence ID" value="MBD2705583.1"/>
    <property type="molecule type" value="Genomic_DNA"/>
</dbReference>
<evidence type="ECO:0000313" key="1">
    <source>
        <dbReference type="EMBL" id="MBD2705526.1"/>
    </source>
</evidence>
<evidence type="ECO:0000313" key="3">
    <source>
        <dbReference type="Proteomes" id="UP000598820"/>
    </source>
</evidence>
<dbReference type="AlphaFoldDB" id="A0A927AW73"/>
<keyword evidence="3" id="KW-1185">Reference proteome</keyword>
<comment type="caution">
    <text evidence="2">The sequence shown here is derived from an EMBL/GenBank/DDBJ whole genome shotgun (WGS) entry which is preliminary data.</text>
</comment>
<name>A0A927AW73_9BACT</name>
<proteinExistence type="predicted"/>
<dbReference type="RefSeq" id="WP_190893027.1">
    <property type="nucleotide sequence ID" value="NZ_JACWZY010000059.1"/>
</dbReference>
<protein>
    <submittedName>
        <fullName evidence="2">Uncharacterized protein</fullName>
    </submittedName>
</protein>
<reference evidence="2" key="1">
    <citation type="submission" date="2020-09" db="EMBL/GenBank/DDBJ databases">
        <authorList>
            <person name="Kim M.K."/>
        </authorList>
    </citation>
    <scope>NUCLEOTIDE SEQUENCE</scope>
    <source>
        <strain evidence="2">BT702</strain>
    </source>
</reference>
<gene>
    <name evidence="1" type="ORF">IC229_33265</name>
    <name evidence="2" type="ORF">IC229_33555</name>
</gene>
<sequence length="69" mass="8248">MEPQSSFTFWVSGYGQSSRTICAVIDAESEEAVWKRVHRHFRRIEQRFIDEVAVDWKPNDRFPSENMRT</sequence>
<accession>A0A927AW73</accession>
<evidence type="ECO:0000313" key="2">
    <source>
        <dbReference type="EMBL" id="MBD2705583.1"/>
    </source>
</evidence>